<name>A0AA86SRL0_9FABA</name>
<dbReference type="PANTHER" id="PTHR31100:SF69">
    <property type="entry name" value="AT-HOOK MOTIF NUCLEAR-LOCALIZED PROTEIN 17-RELATED"/>
    <property type="match status" value="1"/>
</dbReference>
<evidence type="ECO:0000256" key="1">
    <source>
        <dbReference type="ARBA" id="ARBA00023015"/>
    </source>
</evidence>
<dbReference type="InterPro" id="IPR005175">
    <property type="entry name" value="PPC_dom"/>
</dbReference>
<evidence type="ECO:0000256" key="4">
    <source>
        <dbReference type="ARBA" id="ARBA00023242"/>
    </source>
</evidence>
<dbReference type="GO" id="GO:0003680">
    <property type="term" value="F:minor groove of adenine-thymine-rich DNA binding"/>
    <property type="evidence" value="ECO:0007669"/>
    <property type="project" value="InterPro"/>
</dbReference>
<evidence type="ECO:0000259" key="6">
    <source>
        <dbReference type="PROSITE" id="PS51742"/>
    </source>
</evidence>
<dbReference type="CDD" id="cd11378">
    <property type="entry name" value="DUF296"/>
    <property type="match status" value="1"/>
</dbReference>
<dbReference type="EMBL" id="OY731405">
    <property type="protein sequence ID" value="CAJ1971262.1"/>
    <property type="molecule type" value="Genomic_DNA"/>
</dbReference>
<evidence type="ECO:0000313" key="8">
    <source>
        <dbReference type="Proteomes" id="UP001189624"/>
    </source>
</evidence>
<keyword evidence="4" id="KW-0539">Nucleus</keyword>
<dbReference type="Proteomes" id="UP001189624">
    <property type="component" value="Chromosome 8"/>
</dbReference>
<proteinExistence type="predicted"/>
<evidence type="ECO:0000256" key="3">
    <source>
        <dbReference type="ARBA" id="ARBA00023163"/>
    </source>
</evidence>
<dbReference type="SUPFAM" id="SSF117856">
    <property type="entry name" value="AF0104/ALDC/Ptd012-like"/>
    <property type="match status" value="1"/>
</dbReference>
<dbReference type="GO" id="GO:0003700">
    <property type="term" value="F:DNA-binding transcription factor activity"/>
    <property type="evidence" value="ECO:0007669"/>
    <property type="project" value="TreeGrafter"/>
</dbReference>
<keyword evidence="1" id="KW-0805">Transcription regulation</keyword>
<dbReference type="PROSITE" id="PS51742">
    <property type="entry name" value="PPC"/>
    <property type="match status" value="1"/>
</dbReference>
<accession>A0AA86SRL0</accession>
<gene>
    <name evidence="7" type="ORF">AYBTSS11_LOCUS23261</name>
</gene>
<dbReference type="GO" id="GO:0005634">
    <property type="term" value="C:nucleus"/>
    <property type="evidence" value="ECO:0007669"/>
    <property type="project" value="TreeGrafter"/>
</dbReference>
<reference evidence="7" key="1">
    <citation type="submission" date="2023-10" db="EMBL/GenBank/DDBJ databases">
        <authorList>
            <person name="Domelevo Entfellner J.-B."/>
        </authorList>
    </citation>
    <scope>NUCLEOTIDE SEQUENCE</scope>
</reference>
<dbReference type="PANTHER" id="PTHR31100">
    <property type="entry name" value="AT-HOOK MOTIF NUCLEAR-LOCALIZED PROTEIN 15"/>
    <property type="match status" value="1"/>
</dbReference>
<dbReference type="Pfam" id="PF03479">
    <property type="entry name" value="PCC"/>
    <property type="match status" value="1"/>
</dbReference>
<dbReference type="Gene3D" id="3.30.1330.80">
    <property type="entry name" value="Hypothetical protein, similar to alpha- acetolactate decarboxylase, domain 2"/>
    <property type="match status" value="1"/>
</dbReference>
<dbReference type="InterPro" id="IPR014476">
    <property type="entry name" value="AHL15-29"/>
</dbReference>
<feature type="domain" description="PPC" evidence="6">
    <location>
        <begin position="82"/>
        <end position="224"/>
    </location>
</feature>
<feature type="region of interest" description="Disordered" evidence="5">
    <location>
        <begin position="1"/>
        <end position="79"/>
    </location>
</feature>
<dbReference type="AlphaFoldDB" id="A0AA86SRL0"/>
<feature type="region of interest" description="Disordered" evidence="5">
    <location>
        <begin position="227"/>
        <end position="248"/>
    </location>
</feature>
<dbReference type="Gramene" id="rna-AYBTSS11_LOCUS23261">
    <property type="protein sequence ID" value="CAJ1971262.1"/>
    <property type="gene ID" value="gene-AYBTSS11_LOCUS23261"/>
</dbReference>
<keyword evidence="8" id="KW-1185">Reference proteome</keyword>
<keyword evidence="2" id="KW-0238">DNA-binding</keyword>
<evidence type="ECO:0000313" key="7">
    <source>
        <dbReference type="EMBL" id="CAJ1971262.1"/>
    </source>
</evidence>
<evidence type="ECO:0000256" key="2">
    <source>
        <dbReference type="ARBA" id="ARBA00023125"/>
    </source>
</evidence>
<protein>
    <recommendedName>
        <fullName evidence="6">PPC domain-containing protein</fullName>
    </recommendedName>
</protein>
<feature type="compositionally biased region" description="Low complexity" evidence="5">
    <location>
        <begin position="235"/>
        <end position="248"/>
    </location>
</feature>
<organism evidence="7 8">
    <name type="scientific">Sphenostylis stenocarpa</name>
    <dbReference type="NCBI Taxonomy" id="92480"/>
    <lineage>
        <taxon>Eukaryota</taxon>
        <taxon>Viridiplantae</taxon>
        <taxon>Streptophyta</taxon>
        <taxon>Embryophyta</taxon>
        <taxon>Tracheophyta</taxon>
        <taxon>Spermatophyta</taxon>
        <taxon>Magnoliopsida</taxon>
        <taxon>eudicotyledons</taxon>
        <taxon>Gunneridae</taxon>
        <taxon>Pentapetalae</taxon>
        <taxon>rosids</taxon>
        <taxon>fabids</taxon>
        <taxon>Fabales</taxon>
        <taxon>Fabaceae</taxon>
        <taxon>Papilionoideae</taxon>
        <taxon>50 kb inversion clade</taxon>
        <taxon>NPAAA clade</taxon>
        <taxon>indigoferoid/millettioid clade</taxon>
        <taxon>Phaseoleae</taxon>
        <taxon>Sphenostylis</taxon>
    </lineage>
</organism>
<evidence type="ECO:0000256" key="5">
    <source>
        <dbReference type="SAM" id="MobiDB-lite"/>
    </source>
</evidence>
<sequence>MEKNVHESSSSFPPSPQSSPILDIPSEPNVPKSPEPNEQMEPQPSVVAIVNGVEGVEPSSKEEANPTMEFPIPSSDNLQEREDFPKPVILIVPAGMDVVNTILEFARDRDVNILVHHASGVISEVHISNPLSHANDYTFQGNMHMFYLSGVYTKCLSPLPPNNTPFSFFNIQFSRGEAPEVYGGLVGHKLIAAETVQVTASLFKGHEYYEYHEVVSPFTYPDVQPDIETDDLDDTTTTNNTVDQPCFP</sequence>
<keyword evidence="3" id="KW-0804">Transcription</keyword>